<evidence type="ECO:0000313" key="4">
    <source>
        <dbReference type="Proteomes" id="UP000226031"/>
    </source>
</evidence>
<comment type="caution">
    <text evidence="3">The sequence shown here is derived from an EMBL/GenBank/DDBJ whole genome shotgun (WGS) entry which is preliminary data.</text>
</comment>
<keyword evidence="2" id="KW-0732">Signal</keyword>
<feature type="signal peptide" evidence="2">
    <location>
        <begin position="1"/>
        <end position="19"/>
    </location>
</feature>
<feature type="chain" id="PRO_5013151888" description="Inhibitor I9 domain-containing protein" evidence="2">
    <location>
        <begin position="20"/>
        <end position="105"/>
    </location>
</feature>
<evidence type="ECO:0008006" key="5">
    <source>
        <dbReference type="Google" id="ProtNLM"/>
    </source>
</evidence>
<accession>A0A2B7ZBD9</accession>
<organism evidence="3 4">
    <name type="scientific">[Emmonsia] crescens</name>
    <dbReference type="NCBI Taxonomy" id="73230"/>
    <lineage>
        <taxon>Eukaryota</taxon>
        <taxon>Fungi</taxon>
        <taxon>Dikarya</taxon>
        <taxon>Ascomycota</taxon>
        <taxon>Pezizomycotina</taxon>
        <taxon>Eurotiomycetes</taxon>
        <taxon>Eurotiomycetidae</taxon>
        <taxon>Onygenales</taxon>
        <taxon>Ajellomycetaceae</taxon>
        <taxon>Emergomyces</taxon>
    </lineage>
</organism>
<evidence type="ECO:0000256" key="1">
    <source>
        <dbReference type="ARBA" id="ARBA00038069"/>
    </source>
</evidence>
<reference evidence="3 4" key="1">
    <citation type="submission" date="2017-10" db="EMBL/GenBank/DDBJ databases">
        <title>Comparative genomics in systemic dimorphic fungi from Ajellomycetaceae.</title>
        <authorList>
            <person name="Munoz J.F."/>
            <person name="Mcewen J.G."/>
            <person name="Clay O.K."/>
            <person name="Cuomo C.A."/>
        </authorList>
    </citation>
    <scope>NUCLEOTIDE SEQUENCE [LARGE SCALE GENOMIC DNA]</scope>
    <source>
        <strain evidence="3 4">UAMH4076</strain>
    </source>
</reference>
<sequence>MKLYLVTLLLALLAPAVLAGTEPQKAVMVTYPKDTPNSVIEQAMQAVKDAGGTITHQFELIKGFAATAPAAVLEAVSALSEAFRPWIEEDQIVTIYDDMATSGGE</sequence>
<dbReference type="Gene3D" id="3.30.70.80">
    <property type="entry name" value="Peptidase S8 propeptide/proteinase inhibitor I9"/>
    <property type="match status" value="1"/>
</dbReference>
<dbReference type="SUPFAM" id="SSF54897">
    <property type="entry name" value="Protease propeptides/inhibitors"/>
    <property type="match status" value="1"/>
</dbReference>
<gene>
    <name evidence="3" type="ORF">GX50_06350</name>
</gene>
<protein>
    <recommendedName>
        <fullName evidence="5">Inhibitor I9 domain-containing protein</fullName>
    </recommendedName>
</protein>
<evidence type="ECO:0000313" key="3">
    <source>
        <dbReference type="EMBL" id="PGH30895.1"/>
    </source>
</evidence>
<dbReference type="GO" id="GO:0004866">
    <property type="term" value="F:endopeptidase inhibitor activity"/>
    <property type="evidence" value="ECO:0007669"/>
    <property type="project" value="TreeGrafter"/>
</dbReference>
<dbReference type="Proteomes" id="UP000226031">
    <property type="component" value="Unassembled WGS sequence"/>
</dbReference>
<evidence type="ECO:0000256" key="2">
    <source>
        <dbReference type="SAM" id="SignalP"/>
    </source>
</evidence>
<dbReference type="AlphaFoldDB" id="A0A2B7ZBD9"/>
<dbReference type="PANTHER" id="PTHR28288">
    <property type="entry name" value="PROTEASE B INHIBITOR 2"/>
    <property type="match status" value="1"/>
</dbReference>
<dbReference type="InterPro" id="IPR052471">
    <property type="entry name" value="PBI_I9"/>
</dbReference>
<dbReference type="EMBL" id="PDND01000151">
    <property type="protein sequence ID" value="PGH30895.1"/>
    <property type="molecule type" value="Genomic_DNA"/>
</dbReference>
<dbReference type="PANTHER" id="PTHR28288:SF1">
    <property type="entry name" value="INHIBITOR I9 DOMAIN-CONTAINING PROTEIN"/>
    <property type="match status" value="1"/>
</dbReference>
<dbReference type="VEuPathDB" id="FungiDB:EMCG_05427"/>
<proteinExistence type="inferred from homology"/>
<name>A0A2B7ZBD9_9EURO</name>
<dbReference type="InterPro" id="IPR037045">
    <property type="entry name" value="S8pro/Inhibitor_I9_sf"/>
</dbReference>
<comment type="similarity">
    <text evidence="1">Belongs to the protease inhibitor I9 family.</text>
</comment>
<dbReference type="GO" id="GO:0042144">
    <property type="term" value="P:vacuole fusion, non-autophagic"/>
    <property type="evidence" value="ECO:0007669"/>
    <property type="project" value="TreeGrafter"/>
</dbReference>
<dbReference type="FunFam" id="3.30.70.80:FF:000005">
    <property type="entry name" value="Proteinase inhibitor I2B"/>
    <property type="match status" value="1"/>
</dbReference>
<keyword evidence="4" id="KW-1185">Reference proteome</keyword>